<dbReference type="HOGENOM" id="CLU_3125381_0_0_1"/>
<organism evidence="3">
    <name type="scientific">Leptosphaeria maculans (strain JN3 / isolate v23.1.3 / race Av1-4-5-6-7-8)</name>
    <name type="common">Blackleg fungus</name>
    <name type="synonym">Phoma lingam</name>
    <dbReference type="NCBI Taxonomy" id="985895"/>
    <lineage>
        <taxon>Eukaryota</taxon>
        <taxon>Fungi</taxon>
        <taxon>Dikarya</taxon>
        <taxon>Ascomycota</taxon>
        <taxon>Pezizomycotina</taxon>
        <taxon>Dothideomycetes</taxon>
        <taxon>Pleosporomycetidae</taxon>
        <taxon>Pleosporales</taxon>
        <taxon>Pleosporineae</taxon>
        <taxon>Leptosphaeriaceae</taxon>
        <taxon>Plenodomus</taxon>
        <taxon>Plenodomus lingam/Leptosphaeria maculans species complex</taxon>
    </lineage>
</organism>
<evidence type="ECO:0000256" key="1">
    <source>
        <dbReference type="SAM" id="MobiDB-lite"/>
    </source>
</evidence>
<evidence type="ECO:0000313" key="2">
    <source>
        <dbReference type="EMBL" id="CBY00812.1"/>
    </source>
</evidence>
<dbReference type="eggNOG" id="KOG3438">
    <property type="taxonomic scope" value="Eukaryota"/>
</dbReference>
<proteinExistence type="predicted"/>
<dbReference type="Proteomes" id="UP000002668">
    <property type="component" value="Genome"/>
</dbReference>
<evidence type="ECO:0000313" key="3">
    <source>
        <dbReference type="Proteomes" id="UP000002668"/>
    </source>
</evidence>
<reference evidence="3" key="1">
    <citation type="journal article" date="2011" name="Nat. Commun.">
        <title>Effector diversification within compartments of the Leptosphaeria maculans genome affected by Repeat-Induced Point mutations.</title>
        <authorList>
            <person name="Rouxel T."/>
            <person name="Grandaubert J."/>
            <person name="Hane J.K."/>
            <person name="Hoede C."/>
            <person name="van de Wouw A.P."/>
            <person name="Couloux A."/>
            <person name="Dominguez V."/>
            <person name="Anthouard V."/>
            <person name="Bally P."/>
            <person name="Bourras S."/>
            <person name="Cozijnsen A.J."/>
            <person name="Ciuffetti L.M."/>
            <person name="Degrave A."/>
            <person name="Dilmaghani A."/>
            <person name="Duret L."/>
            <person name="Fudal I."/>
            <person name="Goodwin S.B."/>
            <person name="Gout L."/>
            <person name="Glaser N."/>
            <person name="Linglin J."/>
            <person name="Kema G.H.J."/>
            <person name="Lapalu N."/>
            <person name="Lawrence C.B."/>
            <person name="May K."/>
            <person name="Meyer M."/>
            <person name="Ollivier B."/>
            <person name="Poulain J."/>
            <person name="Schoch C.L."/>
            <person name="Simon A."/>
            <person name="Spatafora J.W."/>
            <person name="Stachowiak A."/>
            <person name="Turgeon B.G."/>
            <person name="Tyler B.M."/>
            <person name="Vincent D."/>
            <person name="Weissenbach J."/>
            <person name="Amselem J."/>
            <person name="Quesneville H."/>
            <person name="Oliver R.P."/>
            <person name="Wincker P."/>
            <person name="Balesdent M.-H."/>
            <person name="Howlett B.J."/>
        </authorList>
    </citation>
    <scope>NUCLEOTIDE SEQUENCE [LARGE SCALE GENOMIC DNA]</scope>
    <source>
        <strain evidence="3">JN3 / isolate v23.1.3 / race Av1-4-5-6-7-8</strain>
    </source>
</reference>
<gene>
    <name evidence="2" type="ORF">LEMA_uP019420.1</name>
</gene>
<dbReference type="GeneID" id="13290425"/>
<name>E5AAX1_LEPMJ</name>
<dbReference type="VEuPathDB" id="FungiDB:LEMA_uP019420.1"/>
<protein>
    <submittedName>
        <fullName evidence="2">Predicted protein</fullName>
    </submittedName>
</protein>
<keyword evidence="3" id="KW-1185">Reference proteome</keyword>
<dbReference type="EMBL" id="FP929138">
    <property type="protein sequence ID" value="CBY00812.1"/>
    <property type="molecule type" value="Genomic_DNA"/>
</dbReference>
<dbReference type="InParanoid" id="E5AAX1"/>
<sequence>MPGTTSESTEVPILDPTSSSNEEIDPSVDRDRIRVVCEGLVASGVVRELT</sequence>
<dbReference type="AlphaFoldDB" id="E5AAX1"/>
<accession>E5AAX1</accession>
<feature type="region of interest" description="Disordered" evidence="1">
    <location>
        <begin position="1"/>
        <end position="30"/>
    </location>
</feature>
<dbReference type="OrthoDB" id="510325at2759"/>